<proteinExistence type="inferred from homology"/>
<keyword evidence="3 6" id="KW-0812">Transmembrane</keyword>
<dbReference type="EMBL" id="CP003742">
    <property type="protein sequence ID" value="AGI71490.1"/>
    <property type="molecule type" value="Genomic_DNA"/>
</dbReference>
<dbReference type="Pfam" id="PF00892">
    <property type="entry name" value="EamA"/>
    <property type="match status" value="2"/>
</dbReference>
<feature type="transmembrane region" description="Helical" evidence="6">
    <location>
        <begin position="103"/>
        <end position="123"/>
    </location>
</feature>
<protein>
    <recommendedName>
        <fullName evidence="7">EamA domain-containing protein</fullName>
    </recommendedName>
</protein>
<evidence type="ECO:0000313" key="9">
    <source>
        <dbReference type="Proteomes" id="UP000004688"/>
    </source>
</evidence>
<dbReference type="eggNOG" id="COG0697">
    <property type="taxonomic scope" value="Bacteria"/>
</dbReference>
<evidence type="ECO:0000256" key="3">
    <source>
        <dbReference type="ARBA" id="ARBA00022692"/>
    </source>
</evidence>
<dbReference type="PANTHER" id="PTHR32322:SF2">
    <property type="entry name" value="EAMA DOMAIN-CONTAINING PROTEIN"/>
    <property type="match status" value="1"/>
</dbReference>
<evidence type="ECO:0000256" key="4">
    <source>
        <dbReference type="ARBA" id="ARBA00022989"/>
    </source>
</evidence>
<feature type="domain" description="EamA" evidence="7">
    <location>
        <begin position="158"/>
        <end position="294"/>
    </location>
</feature>
<dbReference type="InterPro" id="IPR050638">
    <property type="entry name" value="AA-Vitamin_Transporters"/>
</dbReference>
<dbReference type="GO" id="GO:0016020">
    <property type="term" value="C:membrane"/>
    <property type="evidence" value="ECO:0007669"/>
    <property type="project" value="UniProtKB-SubCell"/>
</dbReference>
<feature type="transmembrane region" description="Helical" evidence="6">
    <location>
        <begin position="189"/>
        <end position="209"/>
    </location>
</feature>
<dbReference type="RefSeq" id="WP_015494691.1">
    <property type="nucleotide sequence ID" value="NC_020908.1"/>
</dbReference>
<accession>M9RNZ5</accession>
<feature type="transmembrane region" description="Helical" evidence="6">
    <location>
        <begin position="221"/>
        <end position="240"/>
    </location>
</feature>
<keyword evidence="4 6" id="KW-1133">Transmembrane helix</keyword>
<evidence type="ECO:0000313" key="8">
    <source>
        <dbReference type="EMBL" id="AGI71490.1"/>
    </source>
</evidence>
<name>M9RNZ5_9RHOB</name>
<feature type="transmembrane region" description="Helical" evidence="6">
    <location>
        <begin position="12"/>
        <end position="36"/>
    </location>
</feature>
<dbReference type="HOGENOM" id="CLU_033863_4_1_5"/>
<evidence type="ECO:0000259" key="7">
    <source>
        <dbReference type="Pfam" id="PF00892"/>
    </source>
</evidence>
<comment type="similarity">
    <text evidence="2">Belongs to the EamA transporter family.</text>
</comment>
<dbReference type="InterPro" id="IPR000620">
    <property type="entry name" value="EamA_dom"/>
</dbReference>
<feature type="transmembrane region" description="Helical" evidence="6">
    <location>
        <begin position="157"/>
        <end position="177"/>
    </location>
</feature>
<dbReference type="InterPro" id="IPR037185">
    <property type="entry name" value="EmrE-like"/>
</dbReference>
<feature type="domain" description="EamA" evidence="7">
    <location>
        <begin position="18"/>
        <end position="144"/>
    </location>
</feature>
<evidence type="ECO:0000256" key="6">
    <source>
        <dbReference type="SAM" id="Phobius"/>
    </source>
</evidence>
<evidence type="ECO:0000256" key="2">
    <source>
        <dbReference type="ARBA" id="ARBA00007362"/>
    </source>
</evidence>
<feature type="transmembrane region" description="Helical" evidence="6">
    <location>
        <begin position="277"/>
        <end position="294"/>
    </location>
</feature>
<feature type="transmembrane region" description="Helical" evidence="6">
    <location>
        <begin position="42"/>
        <end position="61"/>
    </location>
</feature>
<dbReference type="SUPFAM" id="SSF103481">
    <property type="entry name" value="Multidrug resistance efflux transporter EmrE"/>
    <property type="match status" value="2"/>
</dbReference>
<sequence>MSEESNNMKRVGLAPAAATMASIFFGASVVATKYVIDQTTPVQLAFLRYLIGSLCLTPFLIWPKRVNIPWRDVLPIMGLGIVFFGIFPWTFSAALQHIPASRGAVVLATMPLLTLGIASAVGYEKITRTLLFGVALTHLGVAIALGASVQTGLSTSWLGYFLMFLTALCGAIFSVFSKPYLKRHPTLHVTALSILAGTLFLAPAAIWQISGTGLPEINESGWMAVVFIGTIGGGIGFFLWIWALERSSPTRVAVFVTLNPLAATALAALLLSETITVSFTIGLSCVLLGIILANRRKPVLTTHSPSNDMENVS</sequence>
<dbReference type="PANTHER" id="PTHR32322">
    <property type="entry name" value="INNER MEMBRANE TRANSPORTER"/>
    <property type="match status" value="1"/>
</dbReference>
<feature type="transmembrane region" description="Helical" evidence="6">
    <location>
        <begin position="130"/>
        <end position="151"/>
    </location>
</feature>
<feature type="transmembrane region" description="Helical" evidence="6">
    <location>
        <begin position="73"/>
        <end position="91"/>
    </location>
</feature>
<feature type="transmembrane region" description="Helical" evidence="6">
    <location>
        <begin position="252"/>
        <end position="271"/>
    </location>
</feature>
<dbReference type="Proteomes" id="UP000004688">
    <property type="component" value="Chromosome"/>
</dbReference>
<organism evidence="8 9">
    <name type="scientific">Octadecabacter arcticus 238</name>
    <dbReference type="NCBI Taxonomy" id="391616"/>
    <lineage>
        <taxon>Bacteria</taxon>
        <taxon>Pseudomonadati</taxon>
        <taxon>Pseudomonadota</taxon>
        <taxon>Alphaproteobacteria</taxon>
        <taxon>Rhodobacterales</taxon>
        <taxon>Roseobacteraceae</taxon>
        <taxon>Octadecabacter</taxon>
    </lineage>
</organism>
<gene>
    <name evidence="8" type="ORF">OA238_c13290</name>
</gene>
<evidence type="ECO:0000256" key="5">
    <source>
        <dbReference type="ARBA" id="ARBA00023136"/>
    </source>
</evidence>
<reference evidence="8 9" key="1">
    <citation type="journal article" date="2013" name="PLoS ONE">
        <title>Poles Apart: Arctic and Antarctic Octadecabacter strains Share High Genome Plasticity and a New Type of Xanthorhodopsin.</title>
        <authorList>
            <person name="Vollmers J."/>
            <person name="Voget S."/>
            <person name="Dietrich S."/>
            <person name="Gollnow K."/>
            <person name="Smits M."/>
            <person name="Meyer K."/>
            <person name="Brinkhoff T."/>
            <person name="Simon M."/>
            <person name="Daniel R."/>
        </authorList>
    </citation>
    <scope>NUCLEOTIDE SEQUENCE [LARGE SCALE GENOMIC DNA]</scope>
    <source>
        <strain evidence="8 9">238</strain>
    </source>
</reference>
<keyword evidence="9" id="KW-1185">Reference proteome</keyword>
<evidence type="ECO:0000256" key="1">
    <source>
        <dbReference type="ARBA" id="ARBA00004141"/>
    </source>
</evidence>
<keyword evidence="5 6" id="KW-0472">Membrane</keyword>
<comment type="subcellular location">
    <subcellularLocation>
        <location evidence="1">Membrane</location>
        <topology evidence="1">Multi-pass membrane protein</topology>
    </subcellularLocation>
</comment>
<dbReference type="OrthoDB" id="7853355at2"/>
<dbReference type="KEGG" id="oar:OA238_c13290"/>
<dbReference type="AlphaFoldDB" id="M9RNZ5"/>